<keyword evidence="1" id="KW-0472">Membrane</keyword>
<dbReference type="Proteomes" id="UP000037035">
    <property type="component" value="Unassembled WGS sequence"/>
</dbReference>
<sequence>MLQNQASLPKPQVKIHLYPICQMMSQSLRGLTNCMFFLAQMILTFTKILLVPFLAKGLFHSLQNLPIGFPNHFSAHNDTSHLDPSNFHMPPEHFVYCKHQNILNIESFHGK</sequence>
<name>A0A0L6U5N8_9BASI</name>
<keyword evidence="1" id="KW-0812">Transmembrane</keyword>
<organism evidence="2 3">
    <name type="scientific">Puccinia sorghi</name>
    <dbReference type="NCBI Taxonomy" id="27349"/>
    <lineage>
        <taxon>Eukaryota</taxon>
        <taxon>Fungi</taxon>
        <taxon>Dikarya</taxon>
        <taxon>Basidiomycota</taxon>
        <taxon>Pucciniomycotina</taxon>
        <taxon>Pucciniomycetes</taxon>
        <taxon>Pucciniales</taxon>
        <taxon>Pucciniaceae</taxon>
        <taxon>Puccinia</taxon>
    </lineage>
</organism>
<dbReference type="VEuPathDB" id="FungiDB:VP01_982g1"/>
<evidence type="ECO:0000313" key="3">
    <source>
        <dbReference type="Proteomes" id="UP000037035"/>
    </source>
</evidence>
<proteinExistence type="predicted"/>
<gene>
    <name evidence="2" type="ORF">VP01_982g1</name>
</gene>
<dbReference type="AlphaFoldDB" id="A0A0L6U5N8"/>
<reference evidence="2 3" key="1">
    <citation type="submission" date="2015-08" db="EMBL/GenBank/DDBJ databases">
        <title>Next Generation Sequencing and Analysis of the Genome of Puccinia sorghi L Schw, the Causal Agent of Maize Common Rust.</title>
        <authorList>
            <person name="Rochi L."/>
            <person name="Burguener G."/>
            <person name="Darino M."/>
            <person name="Turjanski A."/>
            <person name="Kreff E."/>
            <person name="Dieguez M.J."/>
            <person name="Sacco F."/>
        </authorList>
    </citation>
    <scope>NUCLEOTIDE SEQUENCE [LARGE SCALE GENOMIC DNA]</scope>
    <source>
        <strain evidence="2 3">RO10H11247</strain>
    </source>
</reference>
<protein>
    <submittedName>
        <fullName evidence="2">Uncharacterized protein</fullName>
    </submittedName>
</protein>
<feature type="transmembrane region" description="Helical" evidence="1">
    <location>
        <begin position="35"/>
        <end position="55"/>
    </location>
</feature>
<evidence type="ECO:0000313" key="2">
    <source>
        <dbReference type="EMBL" id="KNZ43823.1"/>
    </source>
</evidence>
<comment type="caution">
    <text evidence="2">The sequence shown here is derived from an EMBL/GenBank/DDBJ whole genome shotgun (WGS) entry which is preliminary data.</text>
</comment>
<keyword evidence="1" id="KW-1133">Transmembrane helix</keyword>
<accession>A0A0L6U5N8</accession>
<keyword evidence="3" id="KW-1185">Reference proteome</keyword>
<evidence type="ECO:0000256" key="1">
    <source>
        <dbReference type="SAM" id="Phobius"/>
    </source>
</evidence>
<dbReference type="EMBL" id="LAVV01015525">
    <property type="protein sequence ID" value="KNZ43823.1"/>
    <property type="molecule type" value="Genomic_DNA"/>
</dbReference>